<dbReference type="EMBL" id="JARBHB010000004">
    <property type="protein sequence ID" value="KAJ8886706.1"/>
    <property type="molecule type" value="Genomic_DNA"/>
</dbReference>
<name>A0ABQ9HQV4_9NEOP</name>
<protein>
    <submittedName>
        <fullName evidence="1">Uncharacterized protein</fullName>
    </submittedName>
</protein>
<sequence length="74" mass="8545">METLLAKKKVFRDNITRAEKAVSKVIHRQRIELMMAEIYKLLANICVEAKYGEENNTHEKVLGDGQERLTALMI</sequence>
<gene>
    <name evidence="1" type="ORF">PR048_012918</name>
</gene>
<proteinExistence type="predicted"/>
<keyword evidence="2" id="KW-1185">Reference proteome</keyword>
<comment type="caution">
    <text evidence="1">The sequence shown here is derived from an EMBL/GenBank/DDBJ whole genome shotgun (WGS) entry which is preliminary data.</text>
</comment>
<evidence type="ECO:0000313" key="2">
    <source>
        <dbReference type="Proteomes" id="UP001159363"/>
    </source>
</evidence>
<reference evidence="1 2" key="1">
    <citation type="submission" date="2023-02" db="EMBL/GenBank/DDBJ databases">
        <title>LHISI_Scaffold_Assembly.</title>
        <authorList>
            <person name="Stuart O.P."/>
            <person name="Cleave R."/>
            <person name="Magrath M.J.L."/>
            <person name="Mikheyev A.S."/>
        </authorList>
    </citation>
    <scope>NUCLEOTIDE SEQUENCE [LARGE SCALE GENOMIC DNA]</scope>
    <source>
        <strain evidence="1">Daus_M_001</strain>
        <tissue evidence="1">Leg muscle</tissue>
    </source>
</reference>
<accession>A0ABQ9HQV4</accession>
<evidence type="ECO:0000313" key="1">
    <source>
        <dbReference type="EMBL" id="KAJ8886706.1"/>
    </source>
</evidence>
<organism evidence="1 2">
    <name type="scientific">Dryococelus australis</name>
    <dbReference type="NCBI Taxonomy" id="614101"/>
    <lineage>
        <taxon>Eukaryota</taxon>
        <taxon>Metazoa</taxon>
        <taxon>Ecdysozoa</taxon>
        <taxon>Arthropoda</taxon>
        <taxon>Hexapoda</taxon>
        <taxon>Insecta</taxon>
        <taxon>Pterygota</taxon>
        <taxon>Neoptera</taxon>
        <taxon>Polyneoptera</taxon>
        <taxon>Phasmatodea</taxon>
        <taxon>Verophasmatodea</taxon>
        <taxon>Anareolatae</taxon>
        <taxon>Phasmatidae</taxon>
        <taxon>Eurycanthinae</taxon>
        <taxon>Dryococelus</taxon>
    </lineage>
</organism>
<dbReference type="Proteomes" id="UP001159363">
    <property type="component" value="Chromosome X"/>
</dbReference>